<keyword evidence="2" id="KW-1185">Reference proteome</keyword>
<dbReference type="EMBL" id="JASCZI010033050">
    <property type="protein sequence ID" value="MED6128711.1"/>
    <property type="molecule type" value="Genomic_DNA"/>
</dbReference>
<gene>
    <name evidence="1" type="ORF">PIB30_100665</name>
</gene>
<protein>
    <submittedName>
        <fullName evidence="1">Uncharacterized protein</fullName>
    </submittedName>
</protein>
<sequence>GFLSFQKRAPPIVKSQACKTSKRCFTRRTPRKYMREGLLACKTPNLAWKTPKGRLKHPPGVKNASPWWCLGRLKRQPGVKNAGSNLYLLNDVVYGVENISSTF</sequence>
<organism evidence="1 2">
    <name type="scientific">Stylosanthes scabra</name>
    <dbReference type="NCBI Taxonomy" id="79078"/>
    <lineage>
        <taxon>Eukaryota</taxon>
        <taxon>Viridiplantae</taxon>
        <taxon>Streptophyta</taxon>
        <taxon>Embryophyta</taxon>
        <taxon>Tracheophyta</taxon>
        <taxon>Spermatophyta</taxon>
        <taxon>Magnoliopsida</taxon>
        <taxon>eudicotyledons</taxon>
        <taxon>Gunneridae</taxon>
        <taxon>Pentapetalae</taxon>
        <taxon>rosids</taxon>
        <taxon>fabids</taxon>
        <taxon>Fabales</taxon>
        <taxon>Fabaceae</taxon>
        <taxon>Papilionoideae</taxon>
        <taxon>50 kb inversion clade</taxon>
        <taxon>dalbergioids sensu lato</taxon>
        <taxon>Dalbergieae</taxon>
        <taxon>Pterocarpus clade</taxon>
        <taxon>Stylosanthes</taxon>
    </lineage>
</organism>
<accession>A0ABU6RX75</accession>
<evidence type="ECO:0000313" key="1">
    <source>
        <dbReference type="EMBL" id="MED6128711.1"/>
    </source>
</evidence>
<name>A0ABU6RX75_9FABA</name>
<feature type="non-terminal residue" evidence="1">
    <location>
        <position position="1"/>
    </location>
</feature>
<reference evidence="1 2" key="1">
    <citation type="journal article" date="2023" name="Plants (Basel)">
        <title>Bridging the Gap: Combining Genomics and Transcriptomics Approaches to Understand Stylosanthes scabra, an Orphan Legume from the Brazilian Caatinga.</title>
        <authorList>
            <person name="Ferreira-Neto J.R.C."/>
            <person name="da Silva M.D."/>
            <person name="Binneck E."/>
            <person name="de Melo N.F."/>
            <person name="da Silva R.H."/>
            <person name="de Melo A.L.T.M."/>
            <person name="Pandolfi V."/>
            <person name="Bustamante F.O."/>
            <person name="Brasileiro-Vidal A.C."/>
            <person name="Benko-Iseppon A.M."/>
        </authorList>
    </citation>
    <scope>NUCLEOTIDE SEQUENCE [LARGE SCALE GENOMIC DNA]</scope>
    <source>
        <tissue evidence="1">Leaves</tissue>
    </source>
</reference>
<proteinExistence type="predicted"/>
<comment type="caution">
    <text evidence="1">The sequence shown here is derived from an EMBL/GenBank/DDBJ whole genome shotgun (WGS) entry which is preliminary data.</text>
</comment>
<dbReference type="Proteomes" id="UP001341840">
    <property type="component" value="Unassembled WGS sequence"/>
</dbReference>
<evidence type="ECO:0000313" key="2">
    <source>
        <dbReference type="Proteomes" id="UP001341840"/>
    </source>
</evidence>